<name>A0A517T6X4_9PLAN</name>
<organism evidence="3 4">
    <name type="scientific">Calycomorphotria hydatis</name>
    <dbReference type="NCBI Taxonomy" id="2528027"/>
    <lineage>
        <taxon>Bacteria</taxon>
        <taxon>Pseudomonadati</taxon>
        <taxon>Planctomycetota</taxon>
        <taxon>Planctomycetia</taxon>
        <taxon>Planctomycetales</taxon>
        <taxon>Planctomycetaceae</taxon>
        <taxon>Calycomorphotria</taxon>
    </lineage>
</organism>
<evidence type="ECO:0000313" key="3">
    <source>
        <dbReference type="EMBL" id="QDT64121.1"/>
    </source>
</evidence>
<gene>
    <name evidence="3" type="ORF">V22_13520</name>
</gene>
<keyword evidence="2" id="KW-0812">Transmembrane</keyword>
<dbReference type="KEGG" id="chya:V22_13520"/>
<keyword evidence="2" id="KW-1133">Transmembrane helix</keyword>
<dbReference type="EMBL" id="CP036316">
    <property type="protein sequence ID" value="QDT64121.1"/>
    <property type="molecule type" value="Genomic_DNA"/>
</dbReference>
<dbReference type="Proteomes" id="UP000319976">
    <property type="component" value="Chromosome"/>
</dbReference>
<dbReference type="AlphaFoldDB" id="A0A517T6X4"/>
<reference evidence="3 4" key="1">
    <citation type="submission" date="2019-02" db="EMBL/GenBank/DDBJ databases">
        <title>Deep-cultivation of Planctomycetes and their phenomic and genomic characterization uncovers novel biology.</title>
        <authorList>
            <person name="Wiegand S."/>
            <person name="Jogler M."/>
            <person name="Boedeker C."/>
            <person name="Pinto D."/>
            <person name="Vollmers J."/>
            <person name="Rivas-Marin E."/>
            <person name="Kohn T."/>
            <person name="Peeters S.H."/>
            <person name="Heuer A."/>
            <person name="Rast P."/>
            <person name="Oberbeckmann S."/>
            <person name="Bunk B."/>
            <person name="Jeske O."/>
            <person name="Meyerdierks A."/>
            <person name="Storesund J.E."/>
            <person name="Kallscheuer N."/>
            <person name="Luecker S."/>
            <person name="Lage O.M."/>
            <person name="Pohl T."/>
            <person name="Merkel B.J."/>
            <person name="Hornburger P."/>
            <person name="Mueller R.-W."/>
            <person name="Bruemmer F."/>
            <person name="Labrenz M."/>
            <person name="Spormann A.M."/>
            <person name="Op den Camp H."/>
            <person name="Overmann J."/>
            <person name="Amann R."/>
            <person name="Jetten M.S.M."/>
            <person name="Mascher T."/>
            <person name="Medema M.H."/>
            <person name="Devos D.P."/>
            <person name="Kaster A.-K."/>
            <person name="Ovreas L."/>
            <person name="Rohde M."/>
            <person name="Galperin M.Y."/>
            <person name="Jogler C."/>
        </authorList>
    </citation>
    <scope>NUCLEOTIDE SEQUENCE [LARGE SCALE GENOMIC DNA]</scope>
    <source>
        <strain evidence="3 4">V22</strain>
    </source>
</reference>
<evidence type="ECO:0000256" key="1">
    <source>
        <dbReference type="SAM" id="MobiDB-lite"/>
    </source>
</evidence>
<keyword evidence="4" id="KW-1185">Reference proteome</keyword>
<dbReference type="RefSeq" id="WP_145261022.1">
    <property type="nucleotide sequence ID" value="NZ_CP036316.1"/>
</dbReference>
<accession>A0A517T6X4</accession>
<protein>
    <submittedName>
        <fullName evidence="3">OstA-like protein</fullName>
    </submittedName>
</protein>
<keyword evidence="2" id="KW-0472">Membrane</keyword>
<dbReference type="OrthoDB" id="208320at2"/>
<evidence type="ECO:0000313" key="4">
    <source>
        <dbReference type="Proteomes" id="UP000319976"/>
    </source>
</evidence>
<sequence>MATQTTSSSSSQSLKAAVWTVLTLVVFCGLTFAYMRVTEPLFTADHSHDIQFTHPETEELVPQPPENRMWAEKHLPNQPWAMEAKYQLRNRDTVLYTNTWDPVDRDHAIRIRPFAMIFQADEDGRQQQPITVSGDSAYLRFEGSIDLESPSPGRIQFGALEGEVTIEGPEGLKITGRNFAFDENSQKIWSDELVAFQYGPHQGRGRGVEIELYAMGPKKAFGTVAVTGAKLFRIRRDVQLKMEVDSSNSNMGLPGSEIANKGNEDENETPLPLLISSHGPFQFDLEQNRGKFSDRVHVERALPDGPADTLDCDELLVELQPKDDEARAQAAERRARMQSTVPGEFVTEPLDPGLMPHTITAKGKPAIVSSPSNQLKIHADEARYGFTDHQIRFQSADRVRVLREQTLLESKQVLLQMSAEGSPQYLQCDGTGTMKHVDVEQGKLMFEAGWESQLHATLNAPDGRQLIRLKEKAVVRQPYEKMGLSADEIEFWMAGDATPQPNDKEEAEGKSKFDVMPSNIQPEEIIARGTVVMVSPQLLAETKELRVNFVKPLEKVAETALLSPQESRQQLILTSQHVPAFASIPPEQLPEGAGTAKPVPTDPLKLVADKIRVLVDRQEMKSKPTLSATEMSSEDQQEALNQIREIITEGNVRIRQDRPDGQPPLTASGDRIVVANEGEGNKQLLKMFGSPAHIRDQGAHIQASQIFVDRMANRAWVEGEGLLELPVNQTPDGKKLAEPTRLDVWWTKKMDFDGQVVKFTGEVRTILAADRLLCKEMQVKLSKPISFAEAGSDFTAPRGPSVASVATPQTGDKKDSSAPPAELQEVYCTGGVEVDGYEYIEGVLKSIRRARFWEFRVDTITGETIASGPGWVMLWRRGERDRAKLANEAVVRANSTIEQDEAQWEFTRVDFHRDMNGNIHDRISKFDHGVEILYGPVLDERTKIDPESLPDEGVRMECSNLRLTQHPEEGEQKAYVEFLAGGNVELEGRSFFAQADTISFDESKGLYMLRSLGERKATIWRQASAGSQSSRADARRMEFIPSKSILKLDQASGLDGVR</sequence>
<evidence type="ECO:0000256" key="2">
    <source>
        <dbReference type="SAM" id="Phobius"/>
    </source>
</evidence>
<feature type="transmembrane region" description="Helical" evidence="2">
    <location>
        <begin position="16"/>
        <end position="35"/>
    </location>
</feature>
<feature type="region of interest" description="Disordered" evidence="1">
    <location>
        <begin position="798"/>
        <end position="822"/>
    </location>
</feature>
<proteinExistence type="predicted"/>